<comment type="caution">
    <text evidence="1">The sequence shown here is derived from an EMBL/GenBank/DDBJ whole genome shotgun (WGS) entry which is preliminary data.</text>
</comment>
<protein>
    <submittedName>
        <fullName evidence="1">Uncharacterized protein</fullName>
    </submittedName>
</protein>
<accession>A0ABW3UCB9</accession>
<name>A0ABW3UCB9_9GAMM</name>
<organism evidence="1 2">
    <name type="scientific">Microbulbifer celer</name>
    <dbReference type="NCBI Taxonomy" id="435905"/>
    <lineage>
        <taxon>Bacteria</taxon>
        <taxon>Pseudomonadati</taxon>
        <taxon>Pseudomonadota</taxon>
        <taxon>Gammaproteobacteria</taxon>
        <taxon>Cellvibrionales</taxon>
        <taxon>Microbulbiferaceae</taxon>
        <taxon>Microbulbifer</taxon>
    </lineage>
</organism>
<reference evidence="2" key="1">
    <citation type="journal article" date="2019" name="Int. J. Syst. Evol. Microbiol.">
        <title>The Global Catalogue of Microorganisms (GCM) 10K type strain sequencing project: providing services to taxonomists for standard genome sequencing and annotation.</title>
        <authorList>
            <consortium name="The Broad Institute Genomics Platform"/>
            <consortium name="The Broad Institute Genome Sequencing Center for Infectious Disease"/>
            <person name="Wu L."/>
            <person name="Ma J."/>
        </authorList>
    </citation>
    <scope>NUCLEOTIDE SEQUENCE [LARGE SCALE GENOMIC DNA]</scope>
    <source>
        <strain evidence="2">CCUG 54356</strain>
    </source>
</reference>
<keyword evidence="2" id="KW-1185">Reference proteome</keyword>
<dbReference type="Proteomes" id="UP001597264">
    <property type="component" value="Unassembled WGS sequence"/>
</dbReference>
<gene>
    <name evidence="1" type="ORF">ACFQ2X_14665</name>
</gene>
<evidence type="ECO:0000313" key="1">
    <source>
        <dbReference type="EMBL" id="MFD1217847.1"/>
    </source>
</evidence>
<proteinExistence type="predicted"/>
<dbReference type="RefSeq" id="WP_230438961.1">
    <property type="nucleotide sequence ID" value="NZ_CP087715.1"/>
</dbReference>
<dbReference type="EMBL" id="JBHTLR010000019">
    <property type="protein sequence ID" value="MFD1217847.1"/>
    <property type="molecule type" value="Genomic_DNA"/>
</dbReference>
<evidence type="ECO:0000313" key="2">
    <source>
        <dbReference type="Proteomes" id="UP001597264"/>
    </source>
</evidence>
<sequence>MNDKNKGVRAFAGNILLVGKKSLQLALFFSAGASAQGGYLKDNFSWGYSSA</sequence>